<dbReference type="AlphaFoldDB" id="A0A1G5MAS3"/>
<keyword evidence="1" id="KW-0732">Signal</keyword>
<evidence type="ECO:0000313" key="6">
    <source>
        <dbReference type="Proteomes" id="UP000189310"/>
    </source>
</evidence>
<dbReference type="InterPro" id="IPR015834">
    <property type="entry name" value="UCP016642"/>
</dbReference>
<sequence>MTLSTGVRRAALALLCLAGPLPLAQAAQAPTVAVAVYRGPAGCDDCSETVRTAIERLDPRYRVDFVGPAERIDITPANLRRYSLYVQPGGGQDIPAALASLGDARSAALRDYVALGGRYLGLCMGAYLADAGNLRLIPDDLDSEVGRPGFPVTTIDDAAVAVRWAGHDDHVFYQDGPYLPSSHAPGVRVLATYANGDIAAARYPFGRGVVALSGPHPEADASWFEQAGIPPEERPRSALFRNLIDATLR</sequence>
<dbReference type="RefSeq" id="WP_074582971.1">
    <property type="nucleotide sequence ID" value="NZ_FMWB01000001.1"/>
</dbReference>
<reference evidence="3 6" key="3">
    <citation type="submission" date="2017-01" db="EMBL/GenBank/DDBJ databases">
        <title>Pseudomonas psychrotolerans genome sequencing and assembly.</title>
        <authorList>
            <person name="Vyas B."/>
            <person name="Mayilraj S."/>
        </authorList>
    </citation>
    <scope>NUCLEOTIDE SEQUENCE [LARGE SCALE GENOMIC DNA]</scope>
    <source>
        <strain evidence="3 6">SDS18</strain>
    </source>
</reference>
<keyword evidence="4" id="KW-0315">Glutamine amidotransferase</keyword>
<gene>
    <name evidence="3" type="ORF">BVL52_17590</name>
    <name evidence="4" type="ORF">SAMN05216279_101390</name>
</gene>
<dbReference type="OrthoDB" id="20888at2"/>
<dbReference type="EMBL" id="FMWB01000001">
    <property type="protein sequence ID" value="SCZ21628.1"/>
    <property type="molecule type" value="Genomic_DNA"/>
</dbReference>
<name>A0A1G5MAS3_9PSED</name>
<accession>A0A1G5MAS3</accession>
<dbReference type="Proteomes" id="UP000183046">
    <property type="component" value="Unassembled WGS sequence"/>
</dbReference>
<evidence type="ECO:0000313" key="5">
    <source>
        <dbReference type="Proteomes" id="UP000183046"/>
    </source>
</evidence>
<evidence type="ECO:0000313" key="4">
    <source>
        <dbReference type="EMBL" id="SCZ21628.1"/>
    </source>
</evidence>
<organism evidence="4 5">
    <name type="scientific">Pseudomonas oryzihabitans</name>
    <dbReference type="NCBI Taxonomy" id="47885"/>
    <lineage>
        <taxon>Bacteria</taxon>
        <taxon>Pseudomonadati</taxon>
        <taxon>Pseudomonadota</taxon>
        <taxon>Gammaproteobacteria</taxon>
        <taxon>Pseudomonadales</taxon>
        <taxon>Pseudomonadaceae</taxon>
        <taxon>Pseudomonas</taxon>
    </lineage>
</organism>
<dbReference type="SUPFAM" id="SSF52317">
    <property type="entry name" value="Class I glutamine amidotransferase-like"/>
    <property type="match status" value="1"/>
</dbReference>
<dbReference type="Pfam" id="PF09825">
    <property type="entry name" value="BPL_N"/>
    <property type="match status" value="1"/>
</dbReference>
<feature type="domain" description="Biotin-protein ligase N-terminal" evidence="2">
    <location>
        <begin position="33"/>
        <end position="129"/>
    </location>
</feature>
<dbReference type="Gene3D" id="3.40.50.880">
    <property type="match status" value="1"/>
</dbReference>
<dbReference type="Proteomes" id="UP000189310">
    <property type="component" value="Unassembled WGS sequence"/>
</dbReference>
<evidence type="ECO:0000259" key="2">
    <source>
        <dbReference type="Pfam" id="PF09825"/>
    </source>
</evidence>
<comment type="caution">
    <text evidence="4">The sequence shown here is derived from an EMBL/GenBank/DDBJ whole genome shotgun (WGS) entry which is preliminary data.</text>
</comment>
<protein>
    <submittedName>
        <fullName evidence="4">Uncharacterized conserved protein, conains N-terminal glutamine amidotransferase (GATase1)-like domain</fullName>
    </submittedName>
</protein>
<reference evidence="4" key="1">
    <citation type="submission" date="2016-10" db="EMBL/GenBank/DDBJ databases">
        <authorList>
            <person name="Varghese N."/>
            <person name="Submissions S."/>
        </authorList>
    </citation>
    <scope>NUCLEOTIDE SEQUENCE</scope>
    <source>
        <strain evidence="4">DSM 15758</strain>
    </source>
</reference>
<reference evidence="5" key="2">
    <citation type="submission" date="2016-10" db="EMBL/GenBank/DDBJ databases">
        <authorList>
            <person name="de Groot N.N."/>
        </authorList>
    </citation>
    <scope>NUCLEOTIDE SEQUENCE [LARGE SCALE GENOMIC DNA]</scope>
    <source>
        <strain evidence="5">DSM 15758</strain>
    </source>
</reference>
<dbReference type="PIRSF" id="PIRSF016642">
    <property type="entry name" value="UCP016642"/>
    <property type="match status" value="1"/>
</dbReference>
<dbReference type="InterPro" id="IPR019197">
    <property type="entry name" value="Biotin-prot_ligase_N"/>
</dbReference>
<dbReference type="EMBL" id="MTLN01000008">
    <property type="protein sequence ID" value="ONN70078.1"/>
    <property type="molecule type" value="Genomic_DNA"/>
</dbReference>
<keyword evidence="6" id="KW-1185">Reference proteome</keyword>
<dbReference type="InterPro" id="IPR029062">
    <property type="entry name" value="Class_I_gatase-like"/>
</dbReference>
<feature type="chain" id="PRO_5043144814" evidence="1">
    <location>
        <begin position="27"/>
        <end position="249"/>
    </location>
</feature>
<evidence type="ECO:0000313" key="3">
    <source>
        <dbReference type="EMBL" id="ONN70078.1"/>
    </source>
</evidence>
<proteinExistence type="predicted"/>
<feature type="signal peptide" evidence="1">
    <location>
        <begin position="1"/>
        <end position="26"/>
    </location>
</feature>
<evidence type="ECO:0000256" key="1">
    <source>
        <dbReference type="SAM" id="SignalP"/>
    </source>
</evidence>